<feature type="region of interest" description="Disordered" evidence="1">
    <location>
        <begin position="254"/>
        <end position="277"/>
    </location>
</feature>
<accession>A0A284RQI9</accession>
<proteinExistence type="predicted"/>
<keyword evidence="3" id="KW-1185">Reference proteome</keyword>
<dbReference type="Proteomes" id="UP000219338">
    <property type="component" value="Unassembled WGS sequence"/>
</dbReference>
<evidence type="ECO:0000313" key="2">
    <source>
        <dbReference type="EMBL" id="SJL10965.1"/>
    </source>
</evidence>
<protein>
    <submittedName>
        <fullName evidence="2">Uncharacterized protein</fullName>
    </submittedName>
</protein>
<reference evidence="3" key="1">
    <citation type="journal article" date="2017" name="Nat. Ecol. Evol.">
        <title>Genome expansion and lineage-specific genetic innovations in the forest pathogenic fungi Armillaria.</title>
        <authorList>
            <person name="Sipos G."/>
            <person name="Prasanna A.N."/>
            <person name="Walter M.C."/>
            <person name="O'Connor E."/>
            <person name="Balint B."/>
            <person name="Krizsan K."/>
            <person name="Kiss B."/>
            <person name="Hess J."/>
            <person name="Varga T."/>
            <person name="Slot J."/>
            <person name="Riley R."/>
            <person name="Boka B."/>
            <person name="Rigling D."/>
            <person name="Barry K."/>
            <person name="Lee J."/>
            <person name="Mihaltcheva S."/>
            <person name="LaButti K."/>
            <person name="Lipzen A."/>
            <person name="Waldron R."/>
            <person name="Moloney N.M."/>
            <person name="Sperisen C."/>
            <person name="Kredics L."/>
            <person name="Vagvoelgyi C."/>
            <person name="Patrignani A."/>
            <person name="Fitzpatrick D."/>
            <person name="Nagy I."/>
            <person name="Doyle S."/>
            <person name="Anderson J.B."/>
            <person name="Grigoriev I.V."/>
            <person name="Gueldener U."/>
            <person name="Muensterkoetter M."/>
            <person name="Nagy L.G."/>
        </authorList>
    </citation>
    <scope>NUCLEOTIDE SEQUENCE [LARGE SCALE GENOMIC DNA]</scope>
    <source>
        <strain evidence="3">C18/9</strain>
    </source>
</reference>
<evidence type="ECO:0000313" key="3">
    <source>
        <dbReference type="Proteomes" id="UP000219338"/>
    </source>
</evidence>
<feature type="region of interest" description="Disordered" evidence="1">
    <location>
        <begin position="124"/>
        <end position="159"/>
    </location>
</feature>
<gene>
    <name evidence="2" type="ORF">ARMOST_14361</name>
</gene>
<evidence type="ECO:0000256" key="1">
    <source>
        <dbReference type="SAM" id="MobiDB-lite"/>
    </source>
</evidence>
<dbReference type="EMBL" id="FUEG01000013">
    <property type="protein sequence ID" value="SJL10965.1"/>
    <property type="molecule type" value="Genomic_DNA"/>
</dbReference>
<organism evidence="2 3">
    <name type="scientific">Armillaria ostoyae</name>
    <name type="common">Armillaria root rot fungus</name>
    <dbReference type="NCBI Taxonomy" id="47428"/>
    <lineage>
        <taxon>Eukaryota</taxon>
        <taxon>Fungi</taxon>
        <taxon>Dikarya</taxon>
        <taxon>Basidiomycota</taxon>
        <taxon>Agaricomycotina</taxon>
        <taxon>Agaricomycetes</taxon>
        <taxon>Agaricomycetidae</taxon>
        <taxon>Agaricales</taxon>
        <taxon>Marasmiineae</taxon>
        <taxon>Physalacriaceae</taxon>
        <taxon>Armillaria</taxon>
    </lineage>
</organism>
<sequence length="277" mass="30635">MSRGWGAHHKREAPTIGYLASLVKTIADGCTVRHLREAPVVSRFPTSNLWTTKNSAVSSGSMSFARDAGTHYTFAFSPVMRCPQDYELPLSCNHECHDDEDSQRRETPVQTTIMLGVHRASSGGICRANMPNRPHRSCQSGSRSAMSAAETEDTREDEKHPRTIIIWTPRFSPKERIQIYSERSTFKIRPSLTYTISTIPRPSFGVGVAPNSPHCSFSPSPLCALLNAAPSARKSFSFHQIVVVLRASALGRRSRLPPGRQAPGNPPEENEVHNAMK</sequence>
<dbReference type="AlphaFoldDB" id="A0A284RQI9"/>
<name>A0A284RQI9_ARMOS</name>